<keyword evidence="1" id="KW-0472">Membrane</keyword>
<reference evidence="2" key="1">
    <citation type="submission" date="2024-06" db="EMBL/GenBank/DDBJ databases">
        <title>Micromonospora sp. strain HUAS YX12 genome sequences.</title>
        <authorList>
            <person name="Mo P."/>
        </authorList>
    </citation>
    <scope>NUCLEOTIDE SEQUENCE</scope>
    <source>
        <strain evidence="2">HUAS YX12</strain>
    </source>
</reference>
<gene>
    <name evidence="2" type="ORF">ABIH81_26465</name>
</gene>
<proteinExistence type="predicted"/>
<keyword evidence="1" id="KW-0812">Transmembrane</keyword>
<protein>
    <submittedName>
        <fullName evidence="2">Uncharacterized protein</fullName>
    </submittedName>
</protein>
<evidence type="ECO:0000313" key="2">
    <source>
        <dbReference type="EMBL" id="XBT81160.1"/>
    </source>
</evidence>
<dbReference type="AlphaFoldDB" id="A0AAU7R0T5"/>
<dbReference type="RefSeq" id="WP_349877576.1">
    <property type="nucleotide sequence ID" value="NZ_CP157974.1"/>
</dbReference>
<evidence type="ECO:0000256" key="1">
    <source>
        <dbReference type="SAM" id="Phobius"/>
    </source>
</evidence>
<keyword evidence="1" id="KW-1133">Transmembrane helix</keyword>
<name>A0AAU7R0T5_9ACTN</name>
<dbReference type="EMBL" id="CP157974">
    <property type="protein sequence ID" value="XBT81160.1"/>
    <property type="molecule type" value="Genomic_DNA"/>
</dbReference>
<feature type="transmembrane region" description="Helical" evidence="1">
    <location>
        <begin position="60"/>
        <end position="81"/>
    </location>
</feature>
<accession>A0AAU7R0T5</accession>
<organism evidence="2">
    <name type="scientific">Micromonospora sp. HUAS YX12</name>
    <dbReference type="NCBI Taxonomy" id="3156396"/>
    <lineage>
        <taxon>Bacteria</taxon>
        <taxon>Bacillati</taxon>
        <taxon>Actinomycetota</taxon>
        <taxon>Actinomycetes</taxon>
        <taxon>Micromonosporales</taxon>
        <taxon>Micromonosporaceae</taxon>
        <taxon>Micromonospora</taxon>
    </lineage>
</organism>
<sequence>MSNGFIGALNGRHHRMALSGFMVVVLAHWAEHLVQAYQIWVLGWPRPQARGVLGELYPWLVTSEVMHYGYALLMLVGLFLLRPGFAGQSRTWWTIALALQFWHHIEHLLLLIQAQTGHFLFGSAVPTSLLQVVYPRVELHLFYNSVVFIPMVIAMYRHLRPSAAEEQAMMCTCAGRRVAPVLAVTRGGV</sequence>